<keyword evidence="1" id="KW-0472">Membrane</keyword>
<protein>
    <submittedName>
        <fullName evidence="2">Uncharacterized protein</fullName>
    </submittedName>
</protein>
<dbReference type="InterPro" id="IPR045614">
    <property type="entry name" value="DUF6136"/>
</dbReference>
<name>A0A486XPG9_9GAMM</name>
<feature type="transmembrane region" description="Helical" evidence="1">
    <location>
        <begin position="221"/>
        <end position="242"/>
    </location>
</feature>
<feature type="transmembrane region" description="Helical" evidence="1">
    <location>
        <begin position="28"/>
        <end position="53"/>
    </location>
</feature>
<feature type="transmembrane region" description="Helical" evidence="1">
    <location>
        <begin position="339"/>
        <end position="359"/>
    </location>
</feature>
<feature type="transmembrane region" description="Helical" evidence="1">
    <location>
        <begin position="109"/>
        <end position="129"/>
    </location>
</feature>
<dbReference type="EMBL" id="CAAJGR010000083">
    <property type="protein sequence ID" value="VHO03528.1"/>
    <property type="molecule type" value="Genomic_DNA"/>
</dbReference>
<dbReference type="AlphaFoldDB" id="A0A486XPG9"/>
<feature type="transmembrane region" description="Helical" evidence="1">
    <location>
        <begin position="317"/>
        <end position="333"/>
    </location>
</feature>
<keyword evidence="1" id="KW-1133">Transmembrane helix</keyword>
<sequence length="360" mass="40990">MRFNAYLQLRWRCFYVASQQLMQQLRQLLLWIMLLGPALAALGFMLLLALGLLYQPELTATERLTLCWCLLSGQTLVLWLYQQAILASRYRLFFRSFAIAPVWQRSVDILLMLVCSPILVLHTFIIAGADLSHWHTVLPQLCFAFLQPLFSYSALYRPQLTVTLLLLFLPALWLLPLQFSTGLGVLAFIWLCSLLPLRPPLPKISSKSPLLFWCQLWRQQMAQWLSRLMLILLCLLIAYISLKQRPDLAALISFSAGLLLLLVSTSMQLSSNNTVQLYQLFFQLYPASLKHWQFLPPLLLTLLSGTLLLLLGPPASLLALLLPAFVVSWYLAWRKPQHFIGGWFAASLVSSGLYILLAIG</sequence>
<reference evidence="2" key="1">
    <citation type="submission" date="2019-04" db="EMBL/GenBank/DDBJ databases">
        <authorList>
            <person name="Brambilla D."/>
        </authorList>
    </citation>
    <scope>NUCLEOTIDE SEQUENCE</scope>
    <source>
        <strain evidence="2">BAL1</strain>
    </source>
</reference>
<feature type="transmembrane region" description="Helical" evidence="1">
    <location>
        <begin position="65"/>
        <end position="88"/>
    </location>
</feature>
<accession>A0A486XPG9</accession>
<gene>
    <name evidence="2" type="ORF">BAL341_1457</name>
</gene>
<evidence type="ECO:0000256" key="1">
    <source>
        <dbReference type="SAM" id="Phobius"/>
    </source>
</evidence>
<organism evidence="2">
    <name type="scientific">Rheinheimera sp. BAL341</name>
    <dbReference type="NCBI Taxonomy" id="1708203"/>
    <lineage>
        <taxon>Bacteria</taxon>
        <taxon>Pseudomonadati</taxon>
        <taxon>Pseudomonadota</taxon>
        <taxon>Gammaproteobacteria</taxon>
        <taxon>Chromatiales</taxon>
        <taxon>Chromatiaceae</taxon>
        <taxon>Rheinheimera</taxon>
    </lineage>
</organism>
<dbReference type="Pfam" id="PF19632">
    <property type="entry name" value="DUF6136"/>
    <property type="match status" value="1"/>
</dbReference>
<feature type="transmembrane region" description="Helical" evidence="1">
    <location>
        <begin position="249"/>
        <end position="271"/>
    </location>
</feature>
<keyword evidence="1" id="KW-0812">Transmembrane</keyword>
<proteinExistence type="predicted"/>
<evidence type="ECO:0000313" key="2">
    <source>
        <dbReference type="EMBL" id="VHO03528.1"/>
    </source>
</evidence>